<organism evidence="1 2">
    <name type="scientific">Microvirga lupini</name>
    <dbReference type="NCBI Taxonomy" id="420324"/>
    <lineage>
        <taxon>Bacteria</taxon>
        <taxon>Pseudomonadati</taxon>
        <taxon>Pseudomonadota</taxon>
        <taxon>Alphaproteobacteria</taxon>
        <taxon>Hyphomicrobiales</taxon>
        <taxon>Methylobacteriaceae</taxon>
        <taxon>Microvirga</taxon>
    </lineage>
</organism>
<dbReference type="RefSeq" id="WP_183447116.1">
    <property type="nucleotide sequence ID" value="NZ_JACHWB010000001.1"/>
</dbReference>
<accession>A0A7W4VJA7</accession>
<proteinExistence type="predicted"/>
<keyword evidence="2" id="KW-1185">Reference proteome</keyword>
<sequence length="83" mass="9372">MSKLLRLLDIIVPRFISEDTAVRRVGKSSMYEPVCSMKDIDPGERFDGIATYVMFNLFGQGLFPRQVGSIRPWVNPHDAQVAS</sequence>
<dbReference type="Proteomes" id="UP000532010">
    <property type="component" value="Unassembled WGS sequence"/>
</dbReference>
<gene>
    <name evidence="1" type="ORF">FHR70_000682</name>
</gene>
<reference evidence="1 2" key="1">
    <citation type="submission" date="2020-08" db="EMBL/GenBank/DDBJ databases">
        <title>The Agave Microbiome: Exploring the role of microbial communities in plant adaptations to desert environments.</title>
        <authorList>
            <person name="Partida-Martinez L.P."/>
        </authorList>
    </citation>
    <scope>NUCLEOTIDE SEQUENCE [LARGE SCALE GENOMIC DNA]</scope>
    <source>
        <strain evidence="1 2">AT3.9</strain>
    </source>
</reference>
<dbReference type="AlphaFoldDB" id="A0A7W4VJA7"/>
<comment type="caution">
    <text evidence="1">The sequence shown here is derived from an EMBL/GenBank/DDBJ whole genome shotgun (WGS) entry which is preliminary data.</text>
</comment>
<evidence type="ECO:0000313" key="1">
    <source>
        <dbReference type="EMBL" id="MBB3017642.1"/>
    </source>
</evidence>
<name>A0A7W4VJA7_9HYPH</name>
<evidence type="ECO:0000313" key="2">
    <source>
        <dbReference type="Proteomes" id="UP000532010"/>
    </source>
</evidence>
<protein>
    <submittedName>
        <fullName evidence="1">Uncharacterized protein</fullName>
    </submittedName>
</protein>
<dbReference type="EMBL" id="JACHWB010000001">
    <property type="protein sequence ID" value="MBB3017642.1"/>
    <property type="molecule type" value="Genomic_DNA"/>
</dbReference>